<organism evidence="2 3">
    <name type="scientific">Arabidopsis arenosa</name>
    <name type="common">Sand rock-cress</name>
    <name type="synonym">Cardaminopsis arenosa</name>
    <dbReference type="NCBI Taxonomy" id="38785"/>
    <lineage>
        <taxon>Eukaryota</taxon>
        <taxon>Viridiplantae</taxon>
        <taxon>Streptophyta</taxon>
        <taxon>Embryophyta</taxon>
        <taxon>Tracheophyta</taxon>
        <taxon>Spermatophyta</taxon>
        <taxon>Magnoliopsida</taxon>
        <taxon>eudicotyledons</taxon>
        <taxon>Gunneridae</taxon>
        <taxon>Pentapetalae</taxon>
        <taxon>rosids</taxon>
        <taxon>malvids</taxon>
        <taxon>Brassicales</taxon>
        <taxon>Brassicaceae</taxon>
        <taxon>Camelineae</taxon>
        <taxon>Arabidopsis</taxon>
    </lineage>
</organism>
<dbReference type="Gene3D" id="3.30.300.90">
    <property type="entry name" value="BolA-like"/>
    <property type="match status" value="1"/>
</dbReference>
<dbReference type="InterPro" id="IPR036065">
    <property type="entry name" value="BolA-like_sf"/>
</dbReference>
<name>A0A8S2A0Z0_ARAAE</name>
<feature type="compositionally biased region" description="Basic and acidic residues" evidence="1">
    <location>
        <begin position="74"/>
        <end position="88"/>
    </location>
</feature>
<proteinExistence type="predicted"/>
<feature type="region of interest" description="Disordered" evidence="1">
    <location>
        <begin position="67"/>
        <end position="107"/>
    </location>
</feature>
<evidence type="ECO:0000313" key="3">
    <source>
        <dbReference type="Proteomes" id="UP000682877"/>
    </source>
</evidence>
<dbReference type="GO" id="GO:0009507">
    <property type="term" value="C:chloroplast"/>
    <property type="evidence" value="ECO:0007669"/>
    <property type="project" value="TreeGrafter"/>
</dbReference>
<evidence type="ECO:0000313" key="2">
    <source>
        <dbReference type="EMBL" id="CAE5965980.1"/>
    </source>
</evidence>
<dbReference type="GO" id="GO:0016226">
    <property type="term" value="P:iron-sulfur cluster assembly"/>
    <property type="evidence" value="ECO:0007669"/>
    <property type="project" value="TreeGrafter"/>
</dbReference>
<protein>
    <submittedName>
        <fullName evidence="2">Uncharacterized protein</fullName>
    </submittedName>
</protein>
<reference evidence="2" key="1">
    <citation type="submission" date="2021-01" db="EMBL/GenBank/DDBJ databases">
        <authorList>
            <person name="Bezrukov I."/>
        </authorList>
    </citation>
    <scope>NUCLEOTIDE SEQUENCE</scope>
</reference>
<dbReference type="PANTHER" id="PTHR46230:SF4">
    <property type="entry name" value="PROTEIN BOLA4, CHLOROPLASTIC_MITOCHONDRIAL"/>
    <property type="match status" value="1"/>
</dbReference>
<accession>A0A8S2A0Z0</accession>
<dbReference type="Proteomes" id="UP000682877">
    <property type="component" value="Chromosome 3"/>
</dbReference>
<dbReference type="AlphaFoldDB" id="A0A8S2A0Z0"/>
<evidence type="ECO:0000256" key="1">
    <source>
        <dbReference type="SAM" id="MobiDB-lite"/>
    </source>
</evidence>
<dbReference type="EMBL" id="LR999453">
    <property type="protein sequence ID" value="CAE5965980.1"/>
    <property type="molecule type" value="Genomic_DNA"/>
</dbReference>
<keyword evidence="3" id="KW-1185">Reference proteome</keyword>
<dbReference type="PANTHER" id="PTHR46230">
    <property type="match status" value="1"/>
</dbReference>
<gene>
    <name evidence="2" type="ORF">AARE701A_LOCUS6228</name>
</gene>
<sequence length="137" mass="15566">MFGHEVFIAQIKEQLDAVSVSVKDMSVDGRRACGVQGKSSVNRQRMMYKAICNEELQNVVHAVDQMTTNTPSERFSETGGRKSKERRNLAAIPSRHGSNKDRDRDNSLWTGRVEGYRQCLAHQTQEAHGSTKRLIRY</sequence>
<dbReference type="SUPFAM" id="SSF82657">
    <property type="entry name" value="BolA-like"/>
    <property type="match status" value="1"/>
</dbReference>